<gene>
    <name evidence="7" type="ORF">BCR32DRAFT_306711</name>
</gene>
<evidence type="ECO:0000259" key="6">
    <source>
        <dbReference type="PROSITE" id="PS50067"/>
    </source>
</evidence>
<evidence type="ECO:0000256" key="1">
    <source>
        <dbReference type="ARBA" id="ARBA00022741"/>
    </source>
</evidence>
<reference evidence="7 8" key="1">
    <citation type="submission" date="2016-08" db="EMBL/GenBank/DDBJ databases">
        <title>A Parts List for Fungal Cellulosomes Revealed by Comparative Genomics.</title>
        <authorList>
            <consortium name="DOE Joint Genome Institute"/>
            <person name="Haitjema C.H."/>
            <person name="Gilmore S.P."/>
            <person name="Henske J.K."/>
            <person name="Solomon K.V."/>
            <person name="De Groot R."/>
            <person name="Kuo A."/>
            <person name="Mondo S.J."/>
            <person name="Salamov A.A."/>
            <person name="Labutti K."/>
            <person name="Zhao Z."/>
            <person name="Chiniquy J."/>
            <person name="Barry K."/>
            <person name="Brewer H.M."/>
            <person name="Purvine S.O."/>
            <person name="Wright A.T."/>
            <person name="Boxma B."/>
            <person name="Van Alen T."/>
            <person name="Hackstein J.H."/>
            <person name="Baker S.E."/>
            <person name="Grigoriev I.V."/>
            <person name="O'Malley M.A."/>
        </authorList>
    </citation>
    <scope>NUCLEOTIDE SEQUENCE [LARGE SCALE GENOMIC DNA]</scope>
    <source>
        <strain evidence="7 8">S4</strain>
    </source>
</reference>
<dbReference type="GO" id="GO:0051231">
    <property type="term" value="P:spindle elongation"/>
    <property type="evidence" value="ECO:0007669"/>
    <property type="project" value="TreeGrafter"/>
</dbReference>
<dbReference type="SMART" id="SM00129">
    <property type="entry name" value="KISc"/>
    <property type="match status" value="1"/>
</dbReference>
<dbReference type="GO" id="GO:0003777">
    <property type="term" value="F:microtubule motor activity"/>
    <property type="evidence" value="ECO:0007669"/>
    <property type="project" value="InterPro"/>
</dbReference>
<dbReference type="GO" id="GO:0008017">
    <property type="term" value="F:microtubule binding"/>
    <property type="evidence" value="ECO:0007669"/>
    <property type="project" value="InterPro"/>
</dbReference>
<dbReference type="STRING" id="1754192.A0A1Y1XGE3"/>
<name>A0A1Y1XGE3_9FUNG</name>
<dbReference type="Proteomes" id="UP000193944">
    <property type="component" value="Unassembled WGS sequence"/>
</dbReference>
<organism evidence="7 8">
    <name type="scientific">Anaeromyces robustus</name>
    <dbReference type="NCBI Taxonomy" id="1754192"/>
    <lineage>
        <taxon>Eukaryota</taxon>
        <taxon>Fungi</taxon>
        <taxon>Fungi incertae sedis</taxon>
        <taxon>Chytridiomycota</taxon>
        <taxon>Chytridiomycota incertae sedis</taxon>
        <taxon>Neocallimastigomycetes</taxon>
        <taxon>Neocallimastigales</taxon>
        <taxon>Neocallimastigaceae</taxon>
        <taxon>Anaeromyces</taxon>
    </lineage>
</organism>
<accession>A0A1Y1XGE3</accession>
<keyword evidence="2 3" id="KW-0067">ATP-binding</keyword>
<feature type="non-terminal residue" evidence="7">
    <location>
        <position position="1"/>
    </location>
</feature>
<dbReference type="GO" id="GO:0005874">
    <property type="term" value="C:microtubule"/>
    <property type="evidence" value="ECO:0007669"/>
    <property type="project" value="UniProtKB-KW"/>
</dbReference>
<dbReference type="OrthoDB" id="3176171at2759"/>
<dbReference type="Pfam" id="PF00225">
    <property type="entry name" value="Kinesin"/>
    <property type="match status" value="1"/>
</dbReference>
<dbReference type="SUPFAM" id="SSF52540">
    <property type="entry name" value="P-loop containing nucleoside triphosphate hydrolases"/>
    <property type="match status" value="1"/>
</dbReference>
<dbReference type="PROSITE" id="PS50067">
    <property type="entry name" value="KINESIN_MOTOR_2"/>
    <property type="match status" value="1"/>
</dbReference>
<feature type="compositionally biased region" description="Low complexity" evidence="5">
    <location>
        <begin position="46"/>
        <end position="61"/>
    </location>
</feature>
<dbReference type="Gene3D" id="3.40.850.10">
    <property type="entry name" value="Kinesin motor domain"/>
    <property type="match status" value="1"/>
</dbReference>
<dbReference type="GO" id="GO:0005875">
    <property type="term" value="C:microtubule associated complex"/>
    <property type="evidence" value="ECO:0007669"/>
    <property type="project" value="TreeGrafter"/>
</dbReference>
<dbReference type="EMBL" id="MCFG01000052">
    <property type="protein sequence ID" value="ORX84444.1"/>
    <property type="molecule type" value="Genomic_DNA"/>
</dbReference>
<sequence length="475" mass="53986">SKNNNDNPISLPLLDSKNFNITTSKSIQKISPASKNTSFHHDKKSVLTSSLSSSSSSSSSMKKFKKGKGLINDIISNSGMLENYTRNYKKTSAGSKSDISKIRYDTIDEEELDLDSKEDTISVYIRIRPFNDNEVKKGYEKAVFCEEDKRTIKLNCPGGKQRSMMYHSICDSYYSQEQMFEELNIKSLLDSALIGHHITLFAFGQTGSGKTYTINGLLTHPEYYGIMPRSFEYIYDKINSQNERKYSIKATYFEIYNEKIKDLLNPTNTSLPVRWCRNRGFYVESLVEQNCNKFEDCLDLLKLGNSNKSIGKHLLNDYSSRSHCILTLNIYSASKSNKSKLSIRQGKIHFVDLAGNEKVKESQTTGDSLVETMSINKSLLALGNCISALSDPKKREGHIPYRDSKLTKILSDSLSGKGLTIMISCISPSNHDIYETLKTLRYSSRAKHIKYKSIIKLNPEEEVNYIYIYIHIKII</sequence>
<dbReference type="PANTHER" id="PTHR47969">
    <property type="entry name" value="CHROMOSOME-ASSOCIATED KINESIN KIF4A-RELATED"/>
    <property type="match status" value="1"/>
</dbReference>
<evidence type="ECO:0000256" key="2">
    <source>
        <dbReference type="ARBA" id="ARBA00022840"/>
    </source>
</evidence>
<feature type="binding site" evidence="3">
    <location>
        <begin position="204"/>
        <end position="211"/>
    </location>
    <ligand>
        <name>ATP</name>
        <dbReference type="ChEBI" id="CHEBI:30616"/>
    </ligand>
</feature>
<dbReference type="InterPro" id="IPR027640">
    <property type="entry name" value="Kinesin-like_fam"/>
</dbReference>
<evidence type="ECO:0000313" key="7">
    <source>
        <dbReference type="EMBL" id="ORX84444.1"/>
    </source>
</evidence>
<evidence type="ECO:0000256" key="3">
    <source>
        <dbReference type="PROSITE-ProRule" id="PRU00283"/>
    </source>
</evidence>
<dbReference type="InterPro" id="IPR036961">
    <property type="entry name" value="Kinesin_motor_dom_sf"/>
</dbReference>
<feature type="domain" description="Kinesin motor" evidence="6">
    <location>
        <begin position="120"/>
        <end position="449"/>
    </location>
</feature>
<dbReference type="AlphaFoldDB" id="A0A1Y1XGE3"/>
<proteinExistence type="inferred from homology"/>
<comment type="caution">
    <text evidence="7">The sequence shown here is derived from an EMBL/GenBank/DDBJ whole genome shotgun (WGS) entry which is preliminary data.</text>
</comment>
<dbReference type="InterPro" id="IPR019821">
    <property type="entry name" value="Kinesin_motor_CS"/>
</dbReference>
<keyword evidence="4" id="KW-0493">Microtubule</keyword>
<keyword evidence="3 4" id="KW-0505">Motor protein</keyword>
<dbReference type="PANTHER" id="PTHR47969:SF33">
    <property type="entry name" value="KINESIN-LIKE PROTEIN"/>
    <property type="match status" value="1"/>
</dbReference>
<dbReference type="FunFam" id="3.40.850.10:FF:000080">
    <property type="entry name" value="Kinesin-like protein"/>
    <property type="match status" value="1"/>
</dbReference>
<dbReference type="InterPro" id="IPR027417">
    <property type="entry name" value="P-loop_NTPase"/>
</dbReference>
<dbReference type="PRINTS" id="PR00380">
    <property type="entry name" value="KINESINHEAVY"/>
</dbReference>
<dbReference type="GO" id="GO:0007018">
    <property type="term" value="P:microtubule-based movement"/>
    <property type="evidence" value="ECO:0007669"/>
    <property type="project" value="InterPro"/>
</dbReference>
<dbReference type="CDD" id="cd00106">
    <property type="entry name" value="KISc"/>
    <property type="match status" value="1"/>
</dbReference>
<dbReference type="GO" id="GO:0007052">
    <property type="term" value="P:mitotic spindle organization"/>
    <property type="evidence" value="ECO:0007669"/>
    <property type="project" value="TreeGrafter"/>
</dbReference>
<feature type="region of interest" description="Disordered" evidence="5">
    <location>
        <begin position="30"/>
        <end position="63"/>
    </location>
</feature>
<evidence type="ECO:0000313" key="8">
    <source>
        <dbReference type="Proteomes" id="UP000193944"/>
    </source>
</evidence>
<dbReference type="InterPro" id="IPR001752">
    <property type="entry name" value="Kinesin_motor_dom"/>
</dbReference>
<evidence type="ECO:0000256" key="4">
    <source>
        <dbReference type="RuleBase" id="RU000394"/>
    </source>
</evidence>
<protein>
    <recommendedName>
        <fullName evidence="4">Kinesin-like protein</fullName>
    </recommendedName>
</protein>
<evidence type="ECO:0000256" key="5">
    <source>
        <dbReference type="SAM" id="MobiDB-lite"/>
    </source>
</evidence>
<reference evidence="7 8" key="2">
    <citation type="submission" date="2016-08" db="EMBL/GenBank/DDBJ databases">
        <title>Pervasive Adenine N6-methylation of Active Genes in Fungi.</title>
        <authorList>
            <consortium name="DOE Joint Genome Institute"/>
            <person name="Mondo S.J."/>
            <person name="Dannebaum R.O."/>
            <person name="Kuo R.C."/>
            <person name="Labutti K."/>
            <person name="Haridas S."/>
            <person name="Kuo A."/>
            <person name="Salamov A."/>
            <person name="Ahrendt S.R."/>
            <person name="Lipzen A."/>
            <person name="Sullivan W."/>
            <person name="Andreopoulos W.B."/>
            <person name="Clum A."/>
            <person name="Lindquist E."/>
            <person name="Daum C."/>
            <person name="Ramamoorthy G.K."/>
            <person name="Gryganskyi A."/>
            <person name="Culley D."/>
            <person name="Magnuson J.K."/>
            <person name="James T.Y."/>
            <person name="O'Malley M.A."/>
            <person name="Stajich J.E."/>
            <person name="Spatafora J.W."/>
            <person name="Visel A."/>
            <person name="Grigoriev I.V."/>
        </authorList>
    </citation>
    <scope>NUCLEOTIDE SEQUENCE [LARGE SCALE GENOMIC DNA]</scope>
    <source>
        <strain evidence="7 8">S4</strain>
    </source>
</reference>
<dbReference type="GO" id="GO:0005524">
    <property type="term" value="F:ATP binding"/>
    <property type="evidence" value="ECO:0007669"/>
    <property type="project" value="UniProtKB-UniRule"/>
</dbReference>
<keyword evidence="8" id="KW-1185">Reference proteome</keyword>
<comment type="similarity">
    <text evidence="3 4">Belongs to the TRAFAC class myosin-kinesin ATPase superfamily. Kinesin family.</text>
</comment>
<keyword evidence="1 3" id="KW-0547">Nucleotide-binding</keyword>
<dbReference type="PROSITE" id="PS00411">
    <property type="entry name" value="KINESIN_MOTOR_1"/>
    <property type="match status" value="1"/>
</dbReference>